<evidence type="ECO:0000313" key="3">
    <source>
        <dbReference type="RefSeq" id="XP_030638964.1"/>
    </source>
</evidence>
<dbReference type="AlphaFoldDB" id="A0A6J2W4D7"/>
<dbReference type="RefSeq" id="XP_030638964.1">
    <property type="nucleotide sequence ID" value="XM_030783104.1"/>
</dbReference>
<name>A0A6J2W4D7_CHACN</name>
<proteinExistence type="predicted"/>
<keyword evidence="2" id="KW-1185">Reference proteome</keyword>
<accession>A0A6J2W4D7</accession>
<evidence type="ECO:0000313" key="2">
    <source>
        <dbReference type="Proteomes" id="UP000504632"/>
    </source>
</evidence>
<evidence type="ECO:0000256" key="1">
    <source>
        <dbReference type="SAM" id="MobiDB-lite"/>
    </source>
</evidence>
<organism evidence="2 3">
    <name type="scientific">Chanos chanos</name>
    <name type="common">Milkfish</name>
    <name type="synonym">Mugil chanos</name>
    <dbReference type="NCBI Taxonomy" id="29144"/>
    <lineage>
        <taxon>Eukaryota</taxon>
        <taxon>Metazoa</taxon>
        <taxon>Chordata</taxon>
        <taxon>Craniata</taxon>
        <taxon>Vertebrata</taxon>
        <taxon>Euteleostomi</taxon>
        <taxon>Actinopterygii</taxon>
        <taxon>Neopterygii</taxon>
        <taxon>Teleostei</taxon>
        <taxon>Ostariophysi</taxon>
        <taxon>Gonorynchiformes</taxon>
        <taxon>Chanidae</taxon>
        <taxon>Chanos</taxon>
    </lineage>
</organism>
<feature type="region of interest" description="Disordered" evidence="1">
    <location>
        <begin position="143"/>
        <end position="218"/>
    </location>
</feature>
<gene>
    <name evidence="3" type="primary">si:ch211-284e13.6</name>
</gene>
<protein>
    <submittedName>
        <fullName evidence="3">Uncharacterized protein si:ch211-284e13.6</fullName>
    </submittedName>
</protein>
<feature type="compositionally biased region" description="Low complexity" evidence="1">
    <location>
        <begin position="194"/>
        <end position="204"/>
    </location>
</feature>
<dbReference type="InParanoid" id="A0A6J2W4D7"/>
<dbReference type="OrthoDB" id="8643926at2759"/>
<feature type="region of interest" description="Disordered" evidence="1">
    <location>
        <begin position="1"/>
        <end position="35"/>
    </location>
</feature>
<dbReference type="GeneID" id="115819599"/>
<reference evidence="3" key="1">
    <citation type="submission" date="2025-08" db="UniProtKB">
        <authorList>
            <consortium name="RefSeq"/>
        </authorList>
    </citation>
    <scope>IDENTIFICATION</scope>
</reference>
<dbReference type="Proteomes" id="UP000504632">
    <property type="component" value="Chromosome 8"/>
</dbReference>
<sequence length="218" mass="23866">MEDRNRLPPDGGGNPKLSGSAHQSEQNAEVRREVREQVDLTSAHAKIRKEEISDVPRKVPRFQYVDFPSLHQCIQQLSVPPLDGWLASCQLGKAPGHSPASPKEKVPKFKYVDYPSLHRCIQQLSVPPLESWSSSLLRARAEGGSTDSAKPSLSDSLRMNQGSGTRSQGKRERSPSPERPLPWQHPGKSNPATSSGSLPSNSSSHCEEKDRVCQSGTG</sequence>
<feature type="compositionally biased region" description="Polar residues" evidence="1">
    <location>
        <begin position="145"/>
        <end position="167"/>
    </location>
</feature>